<dbReference type="Proteomes" id="UP000799766">
    <property type="component" value="Unassembled WGS sequence"/>
</dbReference>
<evidence type="ECO:0000313" key="2">
    <source>
        <dbReference type="EMBL" id="KAF2452978.1"/>
    </source>
</evidence>
<feature type="compositionally biased region" description="Polar residues" evidence="1">
    <location>
        <begin position="181"/>
        <end position="192"/>
    </location>
</feature>
<gene>
    <name evidence="2" type="ORF">BDY21DRAFT_375168</name>
</gene>
<feature type="region of interest" description="Disordered" evidence="1">
    <location>
        <begin position="181"/>
        <end position="272"/>
    </location>
</feature>
<proteinExistence type="predicted"/>
<evidence type="ECO:0000313" key="3">
    <source>
        <dbReference type="Proteomes" id="UP000799766"/>
    </source>
</evidence>
<reference evidence="2" key="1">
    <citation type="journal article" date="2020" name="Stud. Mycol.">
        <title>101 Dothideomycetes genomes: a test case for predicting lifestyles and emergence of pathogens.</title>
        <authorList>
            <person name="Haridas S."/>
            <person name="Albert R."/>
            <person name="Binder M."/>
            <person name="Bloem J."/>
            <person name="Labutti K."/>
            <person name="Salamov A."/>
            <person name="Andreopoulos B."/>
            <person name="Baker S."/>
            <person name="Barry K."/>
            <person name="Bills G."/>
            <person name="Bluhm B."/>
            <person name="Cannon C."/>
            <person name="Castanera R."/>
            <person name="Culley D."/>
            <person name="Daum C."/>
            <person name="Ezra D."/>
            <person name="Gonzalez J."/>
            <person name="Henrissat B."/>
            <person name="Kuo A."/>
            <person name="Liang C."/>
            <person name="Lipzen A."/>
            <person name="Lutzoni F."/>
            <person name="Magnuson J."/>
            <person name="Mondo S."/>
            <person name="Nolan M."/>
            <person name="Ohm R."/>
            <person name="Pangilinan J."/>
            <person name="Park H.-J."/>
            <person name="Ramirez L."/>
            <person name="Alfaro M."/>
            <person name="Sun H."/>
            <person name="Tritt A."/>
            <person name="Yoshinaga Y."/>
            <person name="Zwiers L.-H."/>
            <person name="Turgeon B."/>
            <person name="Goodwin S."/>
            <person name="Spatafora J."/>
            <person name="Crous P."/>
            <person name="Grigoriev I."/>
        </authorList>
    </citation>
    <scope>NUCLEOTIDE SEQUENCE</scope>
    <source>
        <strain evidence="2">ATCC 16933</strain>
    </source>
</reference>
<keyword evidence="3" id="KW-1185">Reference proteome</keyword>
<dbReference type="AlphaFoldDB" id="A0A6A6NMT6"/>
<protein>
    <submittedName>
        <fullName evidence="2">Uncharacterized protein</fullName>
    </submittedName>
</protein>
<dbReference type="EMBL" id="MU001701">
    <property type="protein sequence ID" value="KAF2452978.1"/>
    <property type="molecule type" value="Genomic_DNA"/>
</dbReference>
<accession>A0A6A6NMT6</accession>
<name>A0A6A6NMT6_9PEZI</name>
<evidence type="ECO:0000256" key="1">
    <source>
        <dbReference type="SAM" id="MobiDB-lite"/>
    </source>
</evidence>
<feature type="compositionally biased region" description="Polar residues" evidence="1">
    <location>
        <begin position="199"/>
        <end position="254"/>
    </location>
</feature>
<sequence length="333" mass="35584">MRGTAKAIKQNKRLKKFARGTGITHVNKQVKKAWRNAAIQVDVATNAKFQGEVKIAQSGQALVLEDADDGYDGGYVVEYEDGSVEVIGGNQSDGRSKHHMQQAQMTYRSGAQPQSTTSLVHGGTQAQQGVQIAYQSGNQTQLTGQFAYQGQQHTQQVAQVEYQSGQAAGVAGQFTYHNEQQQHAAQLAFRSSQPEDQKPQATDRQQSSSPNSLTANLQLSLGGSGSAEKSQGQLQSNAAIPHQQRSVQSYNRPRSGSSSSGSSIDASELGARDSASVRGAYVGTGGNGYVGYGHSAQADQQQPVYVNMGPQIYIAIAEGTRYMIVPDAPDWST</sequence>
<organism evidence="2 3">
    <name type="scientific">Lineolata rhizophorae</name>
    <dbReference type="NCBI Taxonomy" id="578093"/>
    <lineage>
        <taxon>Eukaryota</taxon>
        <taxon>Fungi</taxon>
        <taxon>Dikarya</taxon>
        <taxon>Ascomycota</taxon>
        <taxon>Pezizomycotina</taxon>
        <taxon>Dothideomycetes</taxon>
        <taxon>Dothideomycetes incertae sedis</taxon>
        <taxon>Lineolatales</taxon>
        <taxon>Lineolataceae</taxon>
        <taxon>Lineolata</taxon>
    </lineage>
</organism>